<reference evidence="2" key="1">
    <citation type="submission" date="2022-11" db="UniProtKB">
        <authorList>
            <consortium name="WormBaseParasite"/>
        </authorList>
    </citation>
    <scope>IDENTIFICATION</scope>
</reference>
<accession>A0AC35FQI2</accession>
<evidence type="ECO:0000313" key="2">
    <source>
        <dbReference type="WBParaSite" id="PS1159_v2.g19873.t1"/>
    </source>
</evidence>
<sequence>MFIVLKLDSEHGKPPAAHLQKKAEFKVIRDRQHQRRDELATLFGVDLYSDPMFETELCQTAASPSASDMNQKENNNNLLTLDSVLD</sequence>
<protein>
    <submittedName>
        <fullName evidence="2">Uncharacterized protein</fullName>
    </submittedName>
</protein>
<proteinExistence type="predicted"/>
<dbReference type="WBParaSite" id="PS1159_v2.g19873.t1">
    <property type="protein sequence ID" value="PS1159_v2.g19873.t1"/>
    <property type="gene ID" value="PS1159_v2.g19873"/>
</dbReference>
<name>A0AC35FQI2_9BILA</name>
<evidence type="ECO:0000313" key="1">
    <source>
        <dbReference type="Proteomes" id="UP000887580"/>
    </source>
</evidence>
<dbReference type="Proteomes" id="UP000887580">
    <property type="component" value="Unplaced"/>
</dbReference>
<organism evidence="1 2">
    <name type="scientific">Panagrolaimus sp. PS1159</name>
    <dbReference type="NCBI Taxonomy" id="55785"/>
    <lineage>
        <taxon>Eukaryota</taxon>
        <taxon>Metazoa</taxon>
        <taxon>Ecdysozoa</taxon>
        <taxon>Nematoda</taxon>
        <taxon>Chromadorea</taxon>
        <taxon>Rhabditida</taxon>
        <taxon>Tylenchina</taxon>
        <taxon>Panagrolaimomorpha</taxon>
        <taxon>Panagrolaimoidea</taxon>
        <taxon>Panagrolaimidae</taxon>
        <taxon>Panagrolaimus</taxon>
    </lineage>
</organism>